<gene>
    <name evidence="1" type="ORF">ML536_21230</name>
</gene>
<dbReference type="AlphaFoldDB" id="A0AA41QTI4"/>
<proteinExistence type="predicted"/>
<evidence type="ECO:0000313" key="2">
    <source>
        <dbReference type="Proteomes" id="UP001156140"/>
    </source>
</evidence>
<dbReference type="RefSeq" id="WP_281737271.1">
    <property type="nucleotide sequence ID" value="NZ_JAKETQ010000005.1"/>
</dbReference>
<keyword evidence="2" id="KW-1185">Reference proteome</keyword>
<evidence type="ECO:0000313" key="1">
    <source>
        <dbReference type="EMBL" id="MCI0129366.1"/>
    </source>
</evidence>
<reference evidence="1" key="1">
    <citation type="submission" date="2022-03" db="EMBL/GenBank/DDBJ databases">
        <title>The complete genome sequence of a Methyloterrigena soli.</title>
        <authorList>
            <person name="Zi Z."/>
        </authorList>
    </citation>
    <scope>NUCLEOTIDE SEQUENCE</scope>
    <source>
        <strain evidence="1">M48</strain>
    </source>
</reference>
<accession>A0AA41QTI4</accession>
<dbReference type="EMBL" id="JALAZD010000005">
    <property type="protein sequence ID" value="MCI0129366.1"/>
    <property type="molecule type" value="Genomic_DNA"/>
</dbReference>
<comment type="caution">
    <text evidence="1">The sequence shown here is derived from an EMBL/GenBank/DDBJ whole genome shotgun (WGS) entry which is preliminary data.</text>
</comment>
<protein>
    <recommendedName>
        <fullName evidence="3">DUF2946 domain-containing protein</fullName>
    </recommendedName>
</protein>
<organism evidence="1 2">
    <name type="scientific">Paradevosia shaoguanensis</name>
    <dbReference type="NCBI Taxonomy" id="1335043"/>
    <lineage>
        <taxon>Bacteria</taxon>
        <taxon>Pseudomonadati</taxon>
        <taxon>Pseudomonadota</taxon>
        <taxon>Alphaproteobacteria</taxon>
        <taxon>Hyphomicrobiales</taxon>
        <taxon>Devosiaceae</taxon>
        <taxon>Paradevosia</taxon>
    </lineage>
</organism>
<name>A0AA41QTI4_9HYPH</name>
<sequence>MRLSERKLLARDVLRAVLVLALICLNFSHGTGVAIAYTPDLEPYVMADGTVPILCAQDANGDQGDHVPCHACRIGFDLAIPPAPTCAEPAFLAAARTYYAPVEQAFAHETYRLAPSARGPPLV</sequence>
<dbReference type="Proteomes" id="UP001156140">
    <property type="component" value="Unassembled WGS sequence"/>
</dbReference>
<evidence type="ECO:0008006" key="3">
    <source>
        <dbReference type="Google" id="ProtNLM"/>
    </source>
</evidence>